<keyword evidence="1" id="KW-0805">Transcription regulation</keyword>
<dbReference type="Pfam" id="PF02311">
    <property type="entry name" value="AraC_binding"/>
    <property type="match status" value="1"/>
</dbReference>
<dbReference type="EMBL" id="AJZD02000305">
    <property type="protein sequence ID" value="OEF87107.1"/>
    <property type="molecule type" value="Genomic_DNA"/>
</dbReference>
<evidence type="ECO:0000313" key="5">
    <source>
        <dbReference type="EMBL" id="OEF87107.1"/>
    </source>
</evidence>
<evidence type="ECO:0000256" key="3">
    <source>
        <dbReference type="ARBA" id="ARBA00023163"/>
    </source>
</evidence>
<sequence length="302" mass="34703">MNRKLIVPQVIPNIGFNHEKTAQAELELVPLSRLYSESNINHDPQLPHRVSFFLILFIGQGSGTHMVDFEDYPFSQGSVLFIQREQVHAFDFSNKPQGTAVLFTQAFLDSVHANMKLPNYTPTHLNKAHSALLSLDESHQERTQSLIQQIMTELNLPESDPLIVMYLFSALALILHRLRPEVKQDALSLQQNIKFARYFELLQNNYLRVRDANWYANQSNTTYKTLNQVCKVATGLTAKQIIDSFTVLEMKRQLVVTNITSQKMALDFGFEDASNFVKYFKNHTQMTPSEFQKKYSKPSLSE</sequence>
<evidence type="ECO:0000256" key="1">
    <source>
        <dbReference type="ARBA" id="ARBA00023015"/>
    </source>
</evidence>
<accession>A0A1E5FCW4</accession>
<dbReference type="SUPFAM" id="SSF46689">
    <property type="entry name" value="Homeodomain-like"/>
    <property type="match status" value="1"/>
</dbReference>
<feature type="domain" description="HTH araC/xylS-type" evidence="4">
    <location>
        <begin position="196"/>
        <end position="294"/>
    </location>
</feature>
<dbReference type="SUPFAM" id="SSF51215">
    <property type="entry name" value="Regulatory protein AraC"/>
    <property type="match status" value="1"/>
</dbReference>
<gene>
    <name evidence="5" type="ORF">A142_09755</name>
</gene>
<organism evidence="5 6">
    <name type="scientific">Vibrio splendidus 12E03</name>
    <dbReference type="NCBI Taxonomy" id="1191305"/>
    <lineage>
        <taxon>Bacteria</taxon>
        <taxon>Pseudomonadati</taxon>
        <taxon>Pseudomonadota</taxon>
        <taxon>Gammaproteobacteria</taxon>
        <taxon>Vibrionales</taxon>
        <taxon>Vibrionaceae</taxon>
        <taxon>Vibrio</taxon>
    </lineage>
</organism>
<dbReference type="Proteomes" id="UP000094802">
    <property type="component" value="Unassembled WGS sequence"/>
</dbReference>
<dbReference type="PANTHER" id="PTHR43280:SF32">
    <property type="entry name" value="TRANSCRIPTIONAL REGULATORY PROTEIN"/>
    <property type="match status" value="1"/>
</dbReference>
<name>A0A1E5FCW4_VIBSP</name>
<dbReference type="GO" id="GO:0003700">
    <property type="term" value="F:DNA-binding transcription factor activity"/>
    <property type="evidence" value="ECO:0007669"/>
    <property type="project" value="InterPro"/>
</dbReference>
<keyword evidence="3" id="KW-0804">Transcription</keyword>
<dbReference type="InterPro" id="IPR018060">
    <property type="entry name" value="HTH_AraC"/>
</dbReference>
<dbReference type="Gene3D" id="1.10.10.60">
    <property type="entry name" value="Homeodomain-like"/>
    <property type="match status" value="1"/>
</dbReference>
<evidence type="ECO:0000256" key="2">
    <source>
        <dbReference type="ARBA" id="ARBA00023125"/>
    </source>
</evidence>
<dbReference type="SMART" id="SM00342">
    <property type="entry name" value="HTH_ARAC"/>
    <property type="match status" value="1"/>
</dbReference>
<evidence type="ECO:0000313" key="6">
    <source>
        <dbReference type="Proteomes" id="UP000094802"/>
    </source>
</evidence>
<protein>
    <submittedName>
        <fullName evidence="5">AraC family transcriptional regulator</fullName>
    </submittedName>
</protein>
<evidence type="ECO:0000259" key="4">
    <source>
        <dbReference type="PROSITE" id="PS01124"/>
    </source>
</evidence>
<dbReference type="PROSITE" id="PS01124">
    <property type="entry name" value="HTH_ARAC_FAMILY_2"/>
    <property type="match status" value="1"/>
</dbReference>
<dbReference type="AlphaFoldDB" id="A0A1E5FCW4"/>
<dbReference type="GO" id="GO:0043565">
    <property type="term" value="F:sequence-specific DNA binding"/>
    <property type="evidence" value="ECO:0007669"/>
    <property type="project" value="InterPro"/>
</dbReference>
<keyword evidence="2" id="KW-0238">DNA-binding</keyword>
<reference evidence="5 6" key="1">
    <citation type="journal article" date="2012" name="Science">
        <title>Ecological populations of bacteria act as socially cohesive units of antibiotic production and resistance.</title>
        <authorList>
            <person name="Cordero O.X."/>
            <person name="Wildschutte H."/>
            <person name="Kirkup B."/>
            <person name="Proehl S."/>
            <person name="Ngo L."/>
            <person name="Hussain F."/>
            <person name="Le Roux F."/>
            <person name="Mincer T."/>
            <person name="Polz M.F."/>
        </authorList>
    </citation>
    <scope>NUCLEOTIDE SEQUENCE [LARGE SCALE GENOMIC DNA]</scope>
    <source>
        <strain evidence="5 6">12E03</strain>
    </source>
</reference>
<dbReference type="InterPro" id="IPR037923">
    <property type="entry name" value="HTH-like"/>
</dbReference>
<dbReference type="Pfam" id="PF12833">
    <property type="entry name" value="HTH_18"/>
    <property type="match status" value="1"/>
</dbReference>
<dbReference type="InterPro" id="IPR003313">
    <property type="entry name" value="AraC-bd"/>
</dbReference>
<comment type="caution">
    <text evidence="5">The sequence shown here is derived from an EMBL/GenBank/DDBJ whole genome shotgun (WGS) entry which is preliminary data.</text>
</comment>
<proteinExistence type="predicted"/>
<dbReference type="PANTHER" id="PTHR43280">
    <property type="entry name" value="ARAC-FAMILY TRANSCRIPTIONAL REGULATOR"/>
    <property type="match status" value="1"/>
</dbReference>
<dbReference type="InterPro" id="IPR009057">
    <property type="entry name" value="Homeodomain-like_sf"/>
</dbReference>